<reference evidence="12" key="1">
    <citation type="journal article" date="2018" name="Genome Biol.">
        <title>SKESA: strategic k-mer extension for scrupulous assemblies.</title>
        <authorList>
            <person name="Souvorov A."/>
            <person name="Agarwala R."/>
            <person name="Lipman D.J."/>
        </authorList>
    </citation>
    <scope>NUCLEOTIDE SEQUENCE</scope>
    <source>
        <strain evidence="12">MA.CK_97/00011857</strain>
    </source>
</reference>
<keyword evidence="5" id="KW-1003">Cell membrane</keyword>
<gene>
    <name evidence="12" type="ORF">G8S59_004020</name>
</gene>
<keyword evidence="12" id="KW-0282">Flagellum</keyword>
<dbReference type="PANTHER" id="PTHR35091:SF2">
    <property type="entry name" value="FLAGELLAR PROTEIN FLIL"/>
    <property type="match status" value="1"/>
</dbReference>
<dbReference type="GO" id="GO:0006935">
    <property type="term" value="P:chemotaxis"/>
    <property type="evidence" value="ECO:0007669"/>
    <property type="project" value="UniProtKB-KW"/>
</dbReference>
<keyword evidence="6 11" id="KW-0145">Chemotaxis</keyword>
<keyword evidence="9 11" id="KW-1133">Transmembrane helix</keyword>
<evidence type="ECO:0000313" key="12">
    <source>
        <dbReference type="EMBL" id="HAG0390724.1"/>
    </source>
</evidence>
<dbReference type="GO" id="GO:0005886">
    <property type="term" value="C:plasma membrane"/>
    <property type="evidence" value="ECO:0007669"/>
    <property type="project" value="UniProtKB-SubCell"/>
</dbReference>
<evidence type="ECO:0000256" key="7">
    <source>
        <dbReference type="ARBA" id="ARBA00022692"/>
    </source>
</evidence>
<evidence type="ECO:0000256" key="8">
    <source>
        <dbReference type="ARBA" id="ARBA00022779"/>
    </source>
</evidence>
<evidence type="ECO:0000256" key="4">
    <source>
        <dbReference type="ARBA" id="ARBA00021812"/>
    </source>
</evidence>
<evidence type="ECO:0000256" key="2">
    <source>
        <dbReference type="ARBA" id="ARBA00004162"/>
    </source>
</evidence>
<keyword evidence="7 11" id="KW-0812">Transmembrane</keyword>
<reference evidence="12" key="2">
    <citation type="submission" date="2020-02" db="EMBL/GenBank/DDBJ databases">
        <authorList>
            <consortium name="NCBI Pathogen Detection Project"/>
        </authorList>
    </citation>
    <scope>NUCLEOTIDE SEQUENCE</scope>
    <source>
        <strain evidence="12">MA.CK_97/00011857</strain>
    </source>
</reference>
<keyword evidence="10 11" id="KW-0472">Membrane</keyword>
<evidence type="ECO:0000256" key="3">
    <source>
        <dbReference type="ARBA" id="ARBA00008281"/>
    </source>
</evidence>
<evidence type="ECO:0000256" key="1">
    <source>
        <dbReference type="ARBA" id="ARBA00002254"/>
    </source>
</evidence>
<keyword evidence="11" id="KW-0997">Cell inner membrane</keyword>
<comment type="caution">
    <text evidence="12">The sequence shown here is derived from an EMBL/GenBank/DDBJ whole genome shotgun (WGS) entry which is preliminary data.</text>
</comment>
<feature type="transmembrane region" description="Helical" evidence="11">
    <location>
        <begin position="17"/>
        <end position="37"/>
    </location>
</feature>
<evidence type="ECO:0000256" key="9">
    <source>
        <dbReference type="ARBA" id="ARBA00022989"/>
    </source>
</evidence>
<dbReference type="PANTHER" id="PTHR35091">
    <property type="entry name" value="FLAGELLAR PROTEIN FLIL"/>
    <property type="match status" value="1"/>
</dbReference>
<dbReference type="EMBL" id="DAAXCJ010000012">
    <property type="protein sequence ID" value="HAG0390724.1"/>
    <property type="molecule type" value="Genomic_DNA"/>
</dbReference>
<comment type="function">
    <text evidence="1 11">Controls the rotational direction of flagella during chemotaxis.</text>
</comment>
<comment type="similarity">
    <text evidence="3 11">Belongs to the FliL family.</text>
</comment>
<evidence type="ECO:0000256" key="11">
    <source>
        <dbReference type="RuleBase" id="RU364125"/>
    </source>
</evidence>
<keyword evidence="8 11" id="KW-0283">Flagellar rotation</keyword>
<proteinExistence type="inferred from homology"/>
<protein>
    <recommendedName>
        <fullName evidence="4 11">Flagellar protein FliL</fullName>
    </recommendedName>
</protein>
<accession>A0A756YCQ0</accession>
<organism evidence="12">
    <name type="scientific">Salmonella enterica</name>
    <name type="common">Salmonella choleraesuis</name>
    <dbReference type="NCBI Taxonomy" id="28901"/>
    <lineage>
        <taxon>Bacteria</taxon>
        <taxon>Pseudomonadati</taxon>
        <taxon>Pseudomonadota</taxon>
        <taxon>Gammaproteobacteria</taxon>
        <taxon>Enterobacterales</taxon>
        <taxon>Enterobacteriaceae</taxon>
        <taxon>Salmonella</taxon>
    </lineage>
</organism>
<keyword evidence="12" id="KW-0966">Cell projection</keyword>
<dbReference type="GO" id="GO:0009425">
    <property type="term" value="C:bacterial-type flagellum basal body"/>
    <property type="evidence" value="ECO:0007669"/>
    <property type="project" value="InterPro"/>
</dbReference>
<evidence type="ECO:0000256" key="10">
    <source>
        <dbReference type="ARBA" id="ARBA00023136"/>
    </source>
</evidence>
<keyword evidence="12" id="KW-0969">Cilium</keyword>
<comment type="subcellular location">
    <subcellularLocation>
        <location evidence="11">Cell inner membrane</location>
    </subcellularLocation>
    <subcellularLocation>
        <location evidence="2">Cell membrane</location>
        <topology evidence="2">Single-pass membrane protein</topology>
    </subcellularLocation>
</comment>
<dbReference type="Pfam" id="PF03748">
    <property type="entry name" value="FliL"/>
    <property type="match status" value="1"/>
</dbReference>
<dbReference type="GO" id="GO:0071978">
    <property type="term" value="P:bacterial-type flagellum-dependent swarming motility"/>
    <property type="evidence" value="ECO:0007669"/>
    <property type="project" value="TreeGrafter"/>
</dbReference>
<dbReference type="InterPro" id="IPR005503">
    <property type="entry name" value="FliL"/>
</dbReference>
<name>A0A756YCQ0_SALER</name>
<evidence type="ECO:0000256" key="6">
    <source>
        <dbReference type="ARBA" id="ARBA00022500"/>
    </source>
</evidence>
<evidence type="ECO:0000256" key="5">
    <source>
        <dbReference type="ARBA" id="ARBA00022475"/>
    </source>
</evidence>
<sequence>MSNNDQEMVRNGKKNTLIILVVLFLLSGMGALICFFYSELENIKSQGIKSNPEETSMASNEVRSPVYISLEPFTVNLRPNADNTNPVLYIGLVVQVQDEKAKVLVEQFLPKIRSRLLMLFSQQETEALSTSEGKVKLIQDIKNTINDPVIGKEKIGVTDVFFNVFILR</sequence>
<dbReference type="AlphaFoldDB" id="A0A756YCQ0"/>